<dbReference type="GO" id="GO:0008270">
    <property type="term" value="F:zinc ion binding"/>
    <property type="evidence" value="ECO:0007669"/>
    <property type="project" value="UniProtKB-KW"/>
</dbReference>
<feature type="region of interest" description="Disordered" evidence="5">
    <location>
        <begin position="133"/>
        <end position="206"/>
    </location>
</feature>
<evidence type="ECO:0000256" key="5">
    <source>
        <dbReference type="SAM" id="MobiDB-lite"/>
    </source>
</evidence>
<evidence type="ECO:0000256" key="3">
    <source>
        <dbReference type="ARBA" id="ARBA00022833"/>
    </source>
</evidence>
<feature type="compositionally biased region" description="Acidic residues" evidence="5">
    <location>
        <begin position="542"/>
        <end position="552"/>
    </location>
</feature>
<evidence type="ECO:0000259" key="6">
    <source>
        <dbReference type="PROSITE" id="PS50103"/>
    </source>
</evidence>
<accession>A0A835W8V9</accession>
<dbReference type="SMART" id="SM00356">
    <property type="entry name" value="ZnF_C3H1"/>
    <property type="match status" value="1"/>
</dbReference>
<sequence>MENSTPVLATLQGVITFKRPLSKKLIFYDLEVAGEGVSAISDAANGEWAELLVKADGEILDVEQACAIRDAVRLGDRVEVMGCHEGPPAPPAEATGAQTPAPHHPTFVVHAMRVVQRWSELYPGCHFVPRPAPWSRKQQLNQPQAQTGPRPAKAGGPQDKEAQVAAREGRAGAANGTATAVGREGQSDLVAQQAAPEPSSSGREQQPSLCKYWAATGRCPKGAACRFAHPSARGGASGAQQTYAQSRRAERLAAAAAAGFVHEAGDGAKRRRAAVLAEWLVGAFGRDYLNSGTGVVDIAGGRGALTFHLTLHCGVRCTLVEPRRAAALSRQQHRALAAAGVKAADFHLPQLRARFGPELWRRGERHARPAVLTLPPLEELQQLSAWAEEDEEGGEDSEQEEEEGRQDEEPSAAVDEEQLDEAERLLHGCSLVVGLHPDQATDSILDFALECGKPFAIVPCCVFPRLFPHRRLRQPLSAVSATRQGGGANAPQAGRPGGGAGRGAPEAQGIGPGASGASSAAAEPSNASPPPLELRRGANGEQAEEEWAEEEVPVESYTQLIAYLRQRAEDAAGLTSRVHGQRQHLQPQPQAQAQLQRFTEEQEGLGDWPTQGGDRGELVAAGVQDPDAAEAAAVGSTAGTVLWLEEQAERWEHGGSGQRPGAPGTSGPLWNEIVTGTGQAAGVSGERGQGAAAGVRYASVCVTKLPFTGANQVVFALPV</sequence>
<keyword evidence="3 4" id="KW-0862">Zinc</keyword>
<dbReference type="PANTHER" id="PTHR36971">
    <property type="entry name" value="UNNAMED PRODUCT"/>
    <property type="match status" value="1"/>
</dbReference>
<feature type="region of interest" description="Disordered" evidence="5">
    <location>
        <begin position="650"/>
        <end position="669"/>
    </location>
</feature>
<evidence type="ECO:0000256" key="1">
    <source>
        <dbReference type="ARBA" id="ARBA00022723"/>
    </source>
</evidence>
<keyword evidence="2 4" id="KW-0863">Zinc-finger</keyword>
<dbReference type="SUPFAM" id="SSF90229">
    <property type="entry name" value="CCCH zinc finger"/>
    <property type="match status" value="1"/>
</dbReference>
<dbReference type="InterPro" id="IPR036855">
    <property type="entry name" value="Znf_CCCH_sf"/>
</dbReference>
<reference evidence="7" key="1">
    <citation type="journal article" date="2020" name="bioRxiv">
        <title>Comparative genomics of Chlamydomonas.</title>
        <authorList>
            <person name="Craig R.J."/>
            <person name="Hasan A.R."/>
            <person name="Ness R.W."/>
            <person name="Keightley P.D."/>
        </authorList>
    </citation>
    <scope>NUCLEOTIDE SEQUENCE</scope>
    <source>
        <strain evidence="7">CCAP 11/173</strain>
    </source>
</reference>
<organism evidence="7 8">
    <name type="scientific">Chlamydomonas schloesseri</name>
    <dbReference type="NCBI Taxonomy" id="2026947"/>
    <lineage>
        <taxon>Eukaryota</taxon>
        <taxon>Viridiplantae</taxon>
        <taxon>Chlorophyta</taxon>
        <taxon>core chlorophytes</taxon>
        <taxon>Chlorophyceae</taxon>
        <taxon>CS clade</taxon>
        <taxon>Chlamydomonadales</taxon>
        <taxon>Chlamydomonadaceae</taxon>
        <taxon>Chlamydomonas</taxon>
    </lineage>
</organism>
<dbReference type="InterPro" id="IPR000571">
    <property type="entry name" value="Znf_CCCH"/>
</dbReference>
<evidence type="ECO:0000256" key="4">
    <source>
        <dbReference type="PROSITE-ProRule" id="PRU00723"/>
    </source>
</evidence>
<dbReference type="OrthoDB" id="7459479at2759"/>
<feature type="region of interest" description="Disordered" evidence="5">
    <location>
        <begin position="574"/>
        <end position="615"/>
    </location>
</feature>
<feature type="region of interest" description="Disordered" evidence="5">
    <location>
        <begin position="386"/>
        <end position="416"/>
    </location>
</feature>
<keyword evidence="1 4" id="KW-0479">Metal-binding</keyword>
<feature type="compositionally biased region" description="Low complexity" evidence="5">
    <location>
        <begin position="503"/>
        <end position="526"/>
    </location>
</feature>
<dbReference type="Gene3D" id="4.10.1000.10">
    <property type="entry name" value="Zinc finger, CCCH-type"/>
    <property type="match status" value="1"/>
</dbReference>
<dbReference type="PANTHER" id="PTHR36971:SF3">
    <property type="entry name" value="C3H1-TYPE DOMAIN-CONTAINING PROTEIN"/>
    <property type="match status" value="1"/>
</dbReference>
<dbReference type="PROSITE" id="PS50103">
    <property type="entry name" value="ZF_C3H1"/>
    <property type="match status" value="1"/>
</dbReference>
<comment type="caution">
    <text evidence="7">The sequence shown here is derived from an EMBL/GenBank/DDBJ whole genome shotgun (WGS) entry which is preliminary data.</text>
</comment>
<feature type="compositionally biased region" description="Low complexity" evidence="5">
    <location>
        <begin position="583"/>
        <end position="597"/>
    </location>
</feature>
<gene>
    <name evidence="7" type="ORF">HYH02_009811</name>
</gene>
<keyword evidence="8" id="KW-1185">Reference proteome</keyword>
<feature type="compositionally biased region" description="Acidic residues" evidence="5">
    <location>
        <begin position="387"/>
        <end position="416"/>
    </location>
</feature>
<evidence type="ECO:0000256" key="2">
    <source>
        <dbReference type="ARBA" id="ARBA00022771"/>
    </source>
</evidence>
<feature type="compositionally biased region" description="Polar residues" evidence="5">
    <location>
        <begin position="136"/>
        <end position="147"/>
    </location>
</feature>
<feature type="domain" description="C3H1-type" evidence="6">
    <location>
        <begin position="204"/>
        <end position="232"/>
    </location>
</feature>
<feature type="region of interest" description="Disordered" evidence="5">
    <location>
        <begin position="478"/>
        <end position="552"/>
    </location>
</feature>
<proteinExistence type="predicted"/>
<dbReference type="Pfam" id="PF00642">
    <property type="entry name" value="zf-CCCH"/>
    <property type="match status" value="1"/>
</dbReference>
<name>A0A835W8V9_9CHLO</name>
<feature type="zinc finger region" description="C3H1-type" evidence="4">
    <location>
        <begin position="204"/>
        <end position="232"/>
    </location>
</feature>
<evidence type="ECO:0000313" key="7">
    <source>
        <dbReference type="EMBL" id="KAG2442019.1"/>
    </source>
</evidence>
<protein>
    <recommendedName>
        <fullName evidence="6">C3H1-type domain-containing protein</fullName>
    </recommendedName>
</protein>
<feature type="compositionally biased region" description="Basic and acidic residues" evidence="5">
    <location>
        <begin position="158"/>
        <end position="170"/>
    </location>
</feature>
<feature type="compositionally biased region" description="Low complexity" evidence="5">
    <location>
        <begin position="171"/>
        <end position="182"/>
    </location>
</feature>
<evidence type="ECO:0000313" key="8">
    <source>
        <dbReference type="Proteomes" id="UP000613740"/>
    </source>
</evidence>
<dbReference type="Proteomes" id="UP000613740">
    <property type="component" value="Unassembled WGS sequence"/>
</dbReference>
<dbReference type="EMBL" id="JAEHOD010000034">
    <property type="protein sequence ID" value="KAG2442019.1"/>
    <property type="molecule type" value="Genomic_DNA"/>
</dbReference>
<dbReference type="AlphaFoldDB" id="A0A835W8V9"/>